<dbReference type="Proteomes" id="UP000033111">
    <property type="component" value="Chromosome"/>
</dbReference>
<feature type="domain" description="CBS" evidence="5">
    <location>
        <begin position="231"/>
        <end position="281"/>
    </location>
</feature>
<dbReference type="PATRIC" id="fig|1434120.4.peg.22"/>
<dbReference type="CDD" id="cd02205">
    <property type="entry name" value="CBS_pair_SF"/>
    <property type="match status" value="1"/>
</dbReference>
<protein>
    <submittedName>
        <fullName evidence="6">Inosine-5'-monophosphate dehydrogenase</fullName>
    </submittedName>
</protein>
<evidence type="ECO:0000259" key="5">
    <source>
        <dbReference type="PROSITE" id="PS51371"/>
    </source>
</evidence>
<dbReference type="KEGG" id="msw:MSSIT_0017"/>
<evidence type="ECO:0000313" key="6">
    <source>
        <dbReference type="EMBL" id="AKB26736.1"/>
    </source>
</evidence>
<dbReference type="OrthoDB" id="8919at2157"/>
<sequence>MNVADIMSSPVYAINTDEPVSRARKLMLRHRISTLLVLNEGKMVGIVTKSDISNRLAQTEPLWRRRPIDQIPIKLLMTESVITIYPEASISQAAALMLENGVHDIPVVKNDIVGIVTRTDIVRYVAEHADEINTKIPRLMTDDVVSVHRHHTINHVIDEMNKNEIERVIVKDDAGKPVGVISKRNLALNLLTDNEGKLSTKSIKMTRKSSPAGQKTYRYVKEVPLTAEDIMITPIISIDVNEKISIAAKKLIEEEITALPVSDGEEIVGILSRTDIMKSVL</sequence>
<feature type="domain" description="CBS" evidence="5">
    <location>
        <begin position="7"/>
        <end position="62"/>
    </location>
</feature>
<dbReference type="CDD" id="cd04584">
    <property type="entry name" value="CBS_pair_AcuB_like"/>
    <property type="match status" value="1"/>
</dbReference>
<keyword evidence="7" id="KW-1185">Reference proteome</keyword>
<proteinExistence type="predicted"/>
<reference evidence="6 7" key="1">
    <citation type="submission" date="2014-07" db="EMBL/GenBank/DDBJ databases">
        <title>Methanogenic archaea and the global carbon cycle.</title>
        <authorList>
            <person name="Henriksen J.R."/>
            <person name="Luke J."/>
            <person name="Reinhart S."/>
            <person name="Benedict M.N."/>
            <person name="Youngblut N.D."/>
            <person name="Metcalf M.E."/>
            <person name="Whitaker R.J."/>
            <person name="Metcalf W.W."/>
        </authorList>
    </citation>
    <scope>NUCLEOTIDE SEQUENCE [LARGE SCALE GENOMIC DNA]</scope>
    <source>
        <strain evidence="6 7">T4/M</strain>
    </source>
</reference>
<dbReference type="PANTHER" id="PTHR43080:SF29">
    <property type="entry name" value="OS02G0818000 PROTEIN"/>
    <property type="match status" value="1"/>
</dbReference>
<dbReference type="AlphaFoldDB" id="A0A0E3L7G6"/>
<feature type="domain" description="CBS" evidence="5">
    <location>
        <begin position="140"/>
        <end position="198"/>
    </location>
</feature>
<evidence type="ECO:0000256" key="4">
    <source>
        <dbReference type="PROSITE-ProRule" id="PRU00703"/>
    </source>
</evidence>
<dbReference type="InterPro" id="IPR051257">
    <property type="entry name" value="Diverse_CBS-Domain"/>
</dbReference>
<accession>A0A0E3L7G6</accession>
<dbReference type="HOGENOM" id="CLU_076812_2_1_2"/>
<dbReference type="EMBL" id="CP009506">
    <property type="protein sequence ID" value="AKB26736.1"/>
    <property type="molecule type" value="Genomic_DNA"/>
</dbReference>
<evidence type="ECO:0000256" key="1">
    <source>
        <dbReference type="ARBA" id="ARBA00022605"/>
    </source>
</evidence>
<dbReference type="InterPro" id="IPR000644">
    <property type="entry name" value="CBS_dom"/>
</dbReference>
<dbReference type="InterPro" id="IPR046342">
    <property type="entry name" value="CBS_dom_sf"/>
</dbReference>
<evidence type="ECO:0000256" key="3">
    <source>
        <dbReference type="ARBA" id="ARBA00023167"/>
    </source>
</evidence>
<dbReference type="PANTHER" id="PTHR43080">
    <property type="entry name" value="CBS DOMAIN-CONTAINING PROTEIN CBSX3, MITOCHONDRIAL"/>
    <property type="match status" value="1"/>
</dbReference>
<evidence type="ECO:0000313" key="7">
    <source>
        <dbReference type="Proteomes" id="UP000033111"/>
    </source>
</evidence>
<keyword evidence="1" id="KW-0028">Amino-acid biosynthesis</keyword>
<keyword evidence="3" id="KW-0486">Methionine biosynthesis</keyword>
<dbReference type="GO" id="GO:0009086">
    <property type="term" value="P:methionine biosynthetic process"/>
    <property type="evidence" value="ECO:0007669"/>
    <property type="project" value="UniProtKB-KW"/>
</dbReference>
<evidence type="ECO:0000256" key="2">
    <source>
        <dbReference type="ARBA" id="ARBA00023122"/>
    </source>
</evidence>
<dbReference type="PROSITE" id="PS51371">
    <property type="entry name" value="CBS"/>
    <property type="match status" value="4"/>
</dbReference>
<keyword evidence="2 4" id="KW-0129">CBS domain</keyword>
<dbReference type="Gene3D" id="3.10.580.10">
    <property type="entry name" value="CBS-domain"/>
    <property type="match status" value="2"/>
</dbReference>
<dbReference type="Pfam" id="PF00571">
    <property type="entry name" value="CBS"/>
    <property type="match status" value="4"/>
</dbReference>
<dbReference type="SUPFAM" id="SSF54631">
    <property type="entry name" value="CBS-domain pair"/>
    <property type="match status" value="2"/>
</dbReference>
<gene>
    <name evidence="6" type="ORF">MSSIT_0017</name>
</gene>
<feature type="domain" description="CBS" evidence="5">
    <location>
        <begin position="77"/>
        <end position="131"/>
    </location>
</feature>
<organism evidence="6 7">
    <name type="scientific">Methanosarcina siciliae T4/M</name>
    <dbReference type="NCBI Taxonomy" id="1434120"/>
    <lineage>
        <taxon>Archaea</taxon>
        <taxon>Methanobacteriati</taxon>
        <taxon>Methanobacteriota</taxon>
        <taxon>Stenosarchaea group</taxon>
        <taxon>Methanomicrobia</taxon>
        <taxon>Methanosarcinales</taxon>
        <taxon>Methanosarcinaceae</taxon>
        <taxon>Methanosarcina</taxon>
    </lineage>
</organism>
<name>A0A0E3L7G6_9EURY</name>
<dbReference type="GeneID" id="24858753"/>
<dbReference type="SMART" id="SM00116">
    <property type="entry name" value="CBS"/>
    <property type="match status" value="4"/>
</dbReference>
<dbReference type="RefSeq" id="WP_048168950.1">
    <property type="nucleotide sequence ID" value="NZ_CP009506.1"/>
</dbReference>